<reference evidence="2 3" key="1">
    <citation type="submission" date="2014-03" db="EMBL/GenBank/DDBJ databases">
        <title>Genomics of Bifidobacteria.</title>
        <authorList>
            <person name="Ventura M."/>
            <person name="Milani C."/>
            <person name="Lugli G.A."/>
        </authorList>
    </citation>
    <scope>NUCLEOTIDE SEQUENCE [LARGE SCALE GENOMIC DNA]</scope>
    <source>
        <strain evidence="2 3">DSM 22767</strain>
    </source>
</reference>
<dbReference type="Proteomes" id="UP000029096">
    <property type="component" value="Unassembled WGS sequence"/>
</dbReference>
<evidence type="ECO:0000259" key="1">
    <source>
        <dbReference type="SMART" id="SM01022"/>
    </source>
</evidence>
<feature type="domain" description="ASCH" evidence="1">
    <location>
        <begin position="8"/>
        <end position="129"/>
    </location>
</feature>
<dbReference type="SUPFAM" id="SSF88697">
    <property type="entry name" value="PUA domain-like"/>
    <property type="match status" value="1"/>
</dbReference>
<dbReference type="PANTHER" id="PTHR39203">
    <property type="entry name" value="CYTOPLASMIC PROTEIN-RELATED"/>
    <property type="match status" value="1"/>
</dbReference>
<dbReference type="Gene3D" id="3.10.400.10">
    <property type="entry name" value="Sulfate adenylyltransferase"/>
    <property type="match status" value="1"/>
</dbReference>
<evidence type="ECO:0000313" key="3">
    <source>
        <dbReference type="Proteomes" id="UP000029096"/>
    </source>
</evidence>
<accession>A0A086ZG27</accession>
<sequence>MRRVRLSLPLRDRLVAAILNGSKTGTSILLAEYGPGEALTASGELRAVSDSEDRLVAVIRYAKPRVLPLGEISLEHALAEGEGYQNVAQWRAAHERFWSAPEFRNGLTDHDFQLNDDTKVVCERFRLVCTL</sequence>
<dbReference type="Pfam" id="PF04266">
    <property type="entry name" value="ASCH"/>
    <property type="match status" value="1"/>
</dbReference>
<dbReference type="eggNOG" id="COG4405">
    <property type="taxonomic scope" value="Bacteria"/>
</dbReference>
<dbReference type="PIRSF" id="PIRSF021320">
    <property type="entry name" value="DUF984"/>
    <property type="match status" value="1"/>
</dbReference>
<dbReference type="RefSeq" id="WP_033521084.1">
    <property type="nucleotide sequence ID" value="NZ_JDUS01000005.1"/>
</dbReference>
<evidence type="ECO:0000313" key="2">
    <source>
        <dbReference type="EMBL" id="KFI45477.1"/>
    </source>
</evidence>
<dbReference type="InterPro" id="IPR009326">
    <property type="entry name" value="DUF984"/>
</dbReference>
<dbReference type="STRING" id="1437606.BBOH_1114"/>
<dbReference type="InterPro" id="IPR015947">
    <property type="entry name" value="PUA-like_sf"/>
</dbReference>
<dbReference type="PANTHER" id="PTHR39203:SF1">
    <property type="entry name" value="CYTOPLASMIC PROTEIN"/>
    <property type="match status" value="1"/>
</dbReference>
<gene>
    <name evidence="2" type="ORF">BBOH_1114</name>
</gene>
<dbReference type="InterPro" id="IPR007374">
    <property type="entry name" value="ASCH_domain"/>
</dbReference>
<dbReference type="AlphaFoldDB" id="A0A086ZG27"/>
<dbReference type="EMBL" id="JGYP01000002">
    <property type="protein sequence ID" value="KFI45477.1"/>
    <property type="molecule type" value="Genomic_DNA"/>
</dbReference>
<keyword evidence="3" id="KW-1185">Reference proteome</keyword>
<organism evidence="2 3">
    <name type="scientific">Bifidobacterium bohemicum DSM 22767</name>
    <dbReference type="NCBI Taxonomy" id="1437606"/>
    <lineage>
        <taxon>Bacteria</taxon>
        <taxon>Bacillati</taxon>
        <taxon>Actinomycetota</taxon>
        <taxon>Actinomycetes</taxon>
        <taxon>Bifidobacteriales</taxon>
        <taxon>Bifidobacteriaceae</taxon>
        <taxon>Bifidobacterium</taxon>
    </lineage>
</organism>
<comment type="caution">
    <text evidence="2">The sequence shown here is derived from an EMBL/GenBank/DDBJ whole genome shotgun (WGS) entry which is preliminary data.</text>
</comment>
<proteinExistence type="predicted"/>
<protein>
    <submittedName>
        <fullName evidence="2">ASCH domain protein</fullName>
    </submittedName>
</protein>
<dbReference type="SMART" id="SM01022">
    <property type="entry name" value="ASCH"/>
    <property type="match status" value="1"/>
</dbReference>
<name>A0A086ZG27_9BIFI</name>